<dbReference type="Proteomes" id="UP000621386">
    <property type="component" value="Unassembled WGS sequence"/>
</dbReference>
<dbReference type="RefSeq" id="WP_201826164.1">
    <property type="nucleotide sequence ID" value="NZ_JAERRH010000023.1"/>
</dbReference>
<keyword evidence="2" id="KW-1185">Reference proteome</keyword>
<name>A0ABS1PCG4_9ACTN</name>
<accession>A0ABS1PCG4</accession>
<gene>
    <name evidence="1" type="ORF">JK361_35110</name>
</gene>
<evidence type="ECO:0000313" key="2">
    <source>
        <dbReference type="Proteomes" id="UP000621386"/>
    </source>
</evidence>
<evidence type="ECO:0000313" key="1">
    <source>
        <dbReference type="EMBL" id="MBL1109747.1"/>
    </source>
</evidence>
<reference evidence="1 2" key="1">
    <citation type="submission" date="2021-01" db="EMBL/GenBank/DDBJ databases">
        <title>WGS of actinomycetes isolated from Thailand.</title>
        <authorList>
            <person name="Thawai C."/>
        </authorList>
    </citation>
    <scope>NUCLEOTIDE SEQUENCE [LARGE SCALE GENOMIC DNA]</scope>
    <source>
        <strain evidence="1 2">CH5-8</strain>
    </source>
</reference>
<protein>
    <submittedName>
        <fullName evidence="1">Uncharacterized protein</fullName>
    </submittedName>
</protein>
<proteinExistence type="predicted"/>
<dbReference type="EMBL" id="JAERRH010000023">
    <property type="protein sequence ID" value="MBL1109747.1"/>
    <property type="molecule type" value="Genomic_DNA"/>
</dbReference>
<comment type="caution">
    <text evidence="1">The sequence shown here is derived from an EMBL/GenBank/DDBJ whole genome shotgun (WGS) entry which is preliminary data.</text>
</comment>
<sequence length="110" mass="12171">MTTVSPAVSRLPADPSLISLVYHHEHPVQASKFGDTLEVWTVSARIDADMLAEDMAIYSDVDQETLDALEDVPVGRMSFVRVRMFGVLTELNPLFQQFRGLSATFPACLS</sequence>
<organism evidence="1 2">
    <name type="scientific">Streptomyces musisoli</name>
    <dbReference type="NCBI Taxonomy" id="2802280"/>
    <lineage>
        <taxon>Bacteria</taxon>
        <taxon>Bacillati</taxon>
        <taxon>Actinomycetota</taxon>
        <taxon>Actinomycetes</taxon>
        <taxon>Kitasatosporales</taxon>
        <taxon>Streptomycetaceae</taxon>
        <taxon>Streptomyces</taxon>
    </lineage>
</organism>